<accession>A0A8S3YPA9</accession>
<keyword evidence="6" id="KW-1185">Reference proteome</keyword>
<feature type="transmembrane region" description="Helical" evidence="3">
    <location>
        <begin position="297"/>
        <end position="319"/>
    </location>
</feature>
<feature type="transmembrane region" description="Helical" evidence="3">
    <location>
        <begin position="717"/>
        <end position="737"/>
    </location>
</feature>
<feature type="transmembrane region" description="Helical" evidence="3">
    <location>
        <begin position="818"/>
        <end position="841"/>
    </location>
</feature>
<feature type="compositionally biased region" description="Basic and acidic residues" evidence="2">
    <location>
        <begin position="899"/>
        <end position="912"/>
    </location>
</feature>
<feature type="transmembrane region" description="Helical" evidence="3">
    <location>
        <begin position="498"/>
        <end position="514"/>
    </location>
</feature>
<dbReference type="PANTHER" id="PTHR10796:SF92">
    <property type="entry name" value="PATCHED-RELATED, ISOFORM A"/>
    <property type="match status" value="1"/>
</dbReference>
<evidence type="ECO:0000256" key="2">
    <source>
        <dbReference type="SAM" id="MobiDB-lite"/>
    </source>
</evidence>
<feature type="region of interest" description="Disordered" evidence="2">
    <location>
        <begin position="895"/>
        <end position="914"/>
    </location>
</feature>
<comment type="similarity">
    <text evidence="1">Belongs to the patched family.</text>
</comment>
<feature type="transmembrane region" description="Helical" evidence="3">
    <location>
        <begin position="692"/>
        <end position="710"/>
    </location>
</feature>
<keyword evidence="3" id="KW-1133">Transmembrane helix</keyword>
<feature type="transmembrane region" description="Helical" evidence="3">
    <location>
        <begin position="749"/>
        <end position="769"/>
    </location>
</feature>
<feature type="transmembrane region" description="Helical" evidence="3">
    <location>
        <begin position="369"/>
        <end position="392"/>
    </location>
</feature>
<evidence type="ECO:0000259" key="4">
    <source>
        <dbReference type="PROSITE" id="PS50156"/>
    </source>
</evidence>
<protein>
    <recommendedName>
        <fullName evidence="4">SSD domain-containing protein</fullName>
    </recommendedName>
</protein>
<dbReference type="SUPFAM" id="SSF82866">
    <property type="entry name" value="Multidrug efflux transporter AcrB transmembrane domain"/>
    <property type="match status" value="2"/>
</dbReference>
<feature type="transmembrane region" description="Helical" evidence="3">
    <location>
        <begin position="790"/>
        <end position="812"/>
    </location>
</feature>
<evidence type="ECO:0000256" key="1">
    <source>
        <dbReference type="ARBA" id="ARBA00005585"/>
    </source>
</evidence>
<evidence type="ECO:0000313" key="6">
    <source>
        <dbReference type="Proteomes" id="UP000678393"/>
    </source>
</evidence>
<dbReference type="AlphaFoldDB" id="A0A8S3YPA9"/>
<feature type="domain" description="SSD" evidence="4">
    <location>
        <begin position="268"/>
        <end position="427"/>
    </location>
</feature>
<feature type="transmembrane region" description="Helical" evidence="3">
    <location>
        <begin position="404"/>
        <end position="427"/>
    </location>
</feature>
<feature type="transmembrane region" description="Helical" evidence="3">
    <location>
        <begin position="27"/>
        <end position="45"/>
    </location>
</feature>
<dbReference type="InterPro" id="IPR000731">
    <property type="entry name" value="SSD"/>
</dbReference>
<feature type="transmembrane region" description="Helical" evidence="3">
    <location>
        <begin position="269"/>
        <end position="290"/>
    </location>
</feature>
<dbReference type="Pfam" id="PF12349">
    <property type="entry name" value="Sterol-sensing"/>
    <property type="match status" value="1"/>
</dbReference>
<evidence type="ECO:0000313" key="5">
    <source>
        <dbReference type="EMBL" id="CAG5117285.1"/>
    </source>
</evidence>
<organism evidence="5 6">
    <name type="scientific">Candidula unifasciata</name>
    <dbReference type="NCBI Taxonomy" id="100452"/>
    <lineage>
        <taxon>Eukaryota</taxon>
        <taxon>Metazoa</taxon>
        <taxon>Spiralia</taxon>
        <taxon>Lophotrochozoa</taxon>
        <taxon>Mollusca</taxon>
        <taxon>Gastropoda</taxon>
        <taxon>Heterobranchia</taxon>
        <taxon>Euthyneura</taxon>
        <taxon>Panpulmonata</taxon>
        <taxon>Eupulmonata</taxon>
        <taxon>Stylommatophora</taxon>
        <taxon>Helicina</taxon>
        <taxon>Helicoidea</taxon>
        <taxon>Geomitridae</taxon>
        <taxon>Candidula</taxon>
    </lineage>
</organism>
<comment type="caution">
    <text evidence="5">The sequence shown here is derived from an EMBL/GenBank/DDBJ whole genome shotgun (WGS) entry which is preliminary data.</text>
</comment>
<name>A0A8S3YPA9_9EUPU</name>
<dbReference type="InterPro" id="IPR001036">
    <property type="entry name" value="Acrflvin-R"/>
</dbReference>
<reference evidence="5" key="1">
    <citation type="submission" date="2021-04" db="EMBL/GenBank/DDBJ databases">
        <authorList>
            <consortium name="Molecular Ecology Group"/>
        </authorList>
    </citation>
    <scope>NUCLEOTIDE SEQUENCE</scope>
</reference>
<proteinExistence type="inferred from homology"/>
<sequence>MQCVWNCQRTILNWFYNYGYFLAKHPYCFLIFPIIICGGLAIGFVKLDPKEGLEYLYAPSRSRAIDDREVVRRTFVDMSDYNYNPFSLNELIPEAQIIFRSKDIQAILTDEVMEELTHFYKTVTTMNVTTMGKTITFDDVCKKQSSGKCVTYGDFVFEKGFLDKVKAENVTYPTWAEQTGTDMTLIFAEVGLSLSDDMAEDMGDTLSAILVSAGSLKLTFPLKGTDEAMAWETAFADHIRETKFKGVEVAYSTSNSMSEELEKGTQGDIHFFVLTFTLMIAFASIVSSGGDCVSSRVLLSCTGVVGVLFGIIGAFGLVTLCGVNFVSIVGTMPFLTLGIGVDDMFLLMSSWSETLSITDLTIPERIGTVYRKAGIGITITSVTDFLAFAIGASSIFRSVRNFCIYTGVGVLLCYICNACVFGACLTFHARRVYSKRHIFTCRKVNKSRQDLRDEGANCCRIHLCGGDIPTTADADQSLCEQGPRKVLVKVILWRPMRYIILVAFAGYLAVAIWGCTKLKQGLELKNLAPKSSYFHIFQDWDDEDFGIKLPVSFVTTKTKDYTKPETLQEMKDLIQKAQEDPLIVPQISICWLTMLADTDLYNTTSQDAFYSGLQKFLRLNAYFENDIVFGPNNSITASRCHVYSYAVTESTSQGNLMTHMRQIADASPADVFAYHPAFVLFEQFVVILPDTLQTVGVTIAVIFLATCVFLPHPMMVILVTAQVFMIAVGIFGFMAHWDLTLSSITMIELIMSVGFSVDFCAHVCTAYMVSEEQTREDRAEDAIIHASGPILNGGVSSIIGVIMLLFTESYIFQSFFKIMLLVIGFGVLHAVFLVPVILSFIGPSAHVHLEPDVHSIKEKHKGSVVSTSSHIGNGAGKADKNGIKLERLGLGSDFPTEQTGKDEINDTKENRYDGLPSNVEAQTFEEGEKATLEESVKIQPDWKQEYDNEGFTDDSGLFIVKL</sequence>
<dbReference type="GO" id="GO:0016020">
    <property type="term" value="C:membrane"/>
    <property type="evidence" value="ECO:0007669"/>
    <property type="project" value="InterPro"/>
</dbReference>
<keyword evidence="3" id="KW-0472">Membrane</keyword>
<dbReference type="InterPro" id="IPR053958">
    <property type="entry name" value="HMGCR/SNAP/NPC1-like_SSD"/>
</dbReference>
<evidence type="ECO:0000256" key="3">
    <source>
        <dbReference type="SAM" id="Phobius"/>
    </source>
</evidence>
<feature type="transmembrane region" description="Helical" evidence="3">
    <location>
        <begin position="325"/>
        <end position="348"/>
    </location>
</feature>
<dbReference type="EMBL" id="CAJHNH020000380">
    <property type="protein sequence ID" value="CAG5117285.1"/>
    <property type="molecule type" value="Genomic_DNA"/>
</dbReference>
<dbReference type="Proteomes" id="UP000678393">
    <property type="component" value="Unassembled WGS sequence"/>
</dbReference>
<keyword evidence="3" id="KW-0812">Transmembrane</keyword>
<dbReference type="PANTHER" id="PTHR10796">
    <property type="entry name" value="PATCHED-RELATED"/>
    <property type="match status" value="1"/>
</dbReference>
<gene>
    <name evidence="5" type="ORF">CUNI_LOCUS2843</name>
</gene>
<dbReference type="PRINTS" id="PR00702">
    <property type="entry name" value="ACRIFLAVINRP"/>
</dbReference>
<dbReference type="OrthoDB" id="6510177at2759"/>
<dbReference type="Gene3D" id="1.20.1640.10">
    <property type="entry name" value="Multidrug efflux transporter AcrB transmembrane domain"/>
    <property type="match status" value="2"/>
</dbReference>
<dbReference type="PROSITE" id="PS50156">
    <property type="entry name" value="SSD"/>
    <property type="match status" value="1"/>
</dbReference>
<dbReference type="GO" id="GO:0022857">
    <property type="term" value="F:transmembrane transporter activity"/>
    <property type="evidence" value="ECO:0007669"/>
    <property type="project" value="InterPro"/>
</dbReference>
<dbReference type="InterPro" id="IPR051697">
    <property type="entry name" value="Patched_domain-protein"/>
</dbReference>